<evidence type="ECO:0000256" key="2">
    <source>
        <dbReference type="ARBA" id="ARBA00023125"/>
    </source>
</evidence>
<evidence type="ECO:0000256" key="6">
    <source>
        <dbReference type="SAM" id="Coils"/>
    </source>
</evidence>
<dbReference type="Proteomes" id="UP000199695">
    <property type="component" value="Unassembled WGS sequence"/>
</dbReference>
<dbReference type="EMBL" id="FOCQ01000001">
    <property type="protein sequence ID" value="SEM73999.1"/>
    <property type="molecule type" value="Genomic_DNA"/>
</dbReference>
<feature type="coiled-coil region" evidence="6">
    <location>
        <begin position="393"/>
        <end position="455"/>
    </location>
</feature>
<evidence type="ECO:0000313" key="9">
    <source>
        <dbReference type="EMBL" id="SEM73999.1"/>
    </source>
</evidence>
<dbReference type="RefSeq" id="WP_089964638.1">
    <property type="nucleotide sequence ID" value="NZ_FOCQ01000001.1"/>
</dbReference>
<organism evidence="9 10">
    <name type="scientific">Lihuaxuella thermophila</name>
    <dbReference type="NCBI Taxonomy" id="1173111"/>
    <lineage>
        <taxon>Bacteria</taxon>
        <taxon>Bacillati</taxon>
        <taxon>Bacillota</taxon>
        <taxon>Bacilli</taxon>
        <taxon>Bacillales</taxon>
        <taxon>Thermoactinomycetaceae</taxon>
        <taxon>Lihuaxuella</taxon>
    </lineage>
</organism>
<dbReference type="PROSITE" id="PS51737">
    <property type="entry name" value="RECOMBINASE_DNA_BIND"/>
    <property type="match status" value="1"/>
</dbReference>
<proteinExistence type="predicted"/>
<evidence type="ECO:0000259" key="7">
    <source>
        <dbReference type="PROSITE" id="PS51736"/>
    </source>
</evidence>
<dbReference type="PANTHER" id="PTHR30461">
    <property type="entry name" value="DNA-INVERTASE FROM LAMBDOID PROPHAGE"/>
    <property type="match status" value="1"/>
</dbReference>
<dbReference type="InterPro" id="IPR006118">
    <property type="entry name" value="Recombinase_CS"/>
</dbReference>
<protein>
    <submittedName>
        <fullName evidence="9">Site-specific DNA recombinase</fullName>
    </submittedName>
</protein>
<feature type="active site" description="O-(5'-phospho-DNA)-serine intermediate" evidence="4 5">
    <location>
        <position position="10"/>
    </location>
</feature>
<evidence type="ECO:0000256" key="3">
    <source>
        <dbReference type="ARBA" id="ARBA00023172"/>
    </source>
</evidence>
<dbReference type="Pfam" id="PF13408">
    <property type="entry name" value="Zn_ribbon_recom"/>
    <property type="match status" value="1"/>
</dbReference>
<dbReference type="InterPro" id="IPR025827">
    <property type="entry name" value="Zn_ribbon_recom_dom"/>
</dbReference>
<dbReference type="GO" id="GO:0015074">
    <property type="term" value="P:DNA integration"/>
    <property type="evidence" value="ECO:0007669"/>
    <property type="project" value="UniProtKB-KW"/>
</dbReference>
<keyword evidence="6" id="KW-0175">Coiled coil</keyword>
<dbReference type="AlphaFoldDB" id="A0A1H8AW16"/>
<dbReference type="PANTHER" id="PTHR30461:SF23">
    <property type="entry name" value="DNA RECOMBINASE-RELATED"/>
    <property type="match status" value="1"/>
</dbReference>
<name>A0A1H8AW16_9BACL</name>
<dbReference type="InterPro" id="IPR038109">
    <property type="entry name" value="DNA_bind_recomb_sf"/>
</dbReference>
<dbReference type="GO" id="GO:0003677">
    <property type="term" value="F:DNA binding"/>
    <property type="evidence" value="ECO:0007669"/>
    <property type="project" value="UniProtKB-KW"/>
</dbReference>
<dbReference type="SUPFAM" id="SSF53041">
    <property type="entry name" value="Resolvase-like"/>
    <property type="match status" value="1"/>
</dbReference>
<feature type="domain" description="Recombinase" evidence="8">
    <location>
        <begin position="158"/>
        <end position="291"/>
    </location>
</feature>
<dbReference type="Pfam" id="PF07508">
    <property type="entry name" value="Recombinase"/>
    <property type="match status" value="1"/>
</dbReference>
<reference evidence="9 10" key="1">
    <citation type="submission" date="2016-10" db="EMBL/GenBank/DDBJ databases">
        <authorList>
            <person name="de Groot N.N."/>
        </authorList>
    </citation>
    <scope>NUCLEOTIDE SEQUENCE [LARGE SCALE GENOMIC DNA]</scope>
    <source>
        <strain evidence="9 10">DSM 46701</strain>
    </source>
</reference>
<dbReference type="CDD" id="cd00338">
    <property type="entry name" value="Ser_Recombinase"/>
    <property type="match status" value="1"/>
</dbReference>
<dbReference type="PROSITE" id="PS51736">
    <property type="entry name" value="RECOMBINASES_3"/>
    <property type="match status" value="1"/>
</dbReference>
<keyword evidence="2" id="KW-0238">DNA-binding</keyword>
<feature type="domain" description="Resolvase/invertase-type recombinase catalytic" evidence="7">
    <location>
        <begin position="2"/>
        <end position="148"/>
    </location>
</feature>
<dbReference type="Gene3D" id="3.40.50.1390">
    <property type="entry name" value="Resolvase, N-terminal catalytic domain"/>
    <property type="match status" value="1"/>
</dbReference>
<dbReference type="STRING" id="1173111.SAMN05444955_101342"/>
<evidence type="ECO:0000256" key="5">
    <source>
        <dbReference type="PROSITE-ProRule" id="PRU10137"/>
    </source>
</evidence>
<dbReference type="PROSITE" id="PS00397">
    <property type="entry name" value="RECOMBINASES_1"/>
    <property type="match status" value="1"/>
</dbReference>
<keyword evidence="10" id="KW-1185">Reference proteome</keyword>
<evidence type="ECO:0000256" key="1">
    <source>
        <dbReference type="ARBA" id="ARBA00022908"/>
    </source>
</evidence>
<dbReference type="OrthoDB" id="9811097at2"/>
<evidence type="ECO:0000256" key="4">
    <source>
        <dbReference type="PIRSR" id="PIRSR606118-50"/>
    </source>
</evidence>
<dbReference type="Gene3D" id="3.90.1750.20">
    <property type="entry name" value="Putative Large Serine Recombinase, Chain B, Domain 2"/>
    <property type="match status" value="1"/>
</dbReference>
<evidence type="ECO:0000313" key="10">
    <source>
        <dbReference type="Proteomes" id="UP000199695"/>
    </source>
</evidence>
<dbReference type="InterPro" id="IPR006119">
    <property type="entry name" value="Resolv_N"/>
</dbReference>
<keyword evidence="1" id="KW-0229">DNA integration</keyword>
<gene>
    <name evidence="9" type="ORF">SAMN05444955_101342</name>
</gene>
<dbReference type="Pfam" id="PF00239">
    <property type="entry name" value="Resolvase"/>
    <property type="match status" value="1"/>
</dbReference>
<dbReference type="InterPro" id="IPR050639">
    <property type="entry name" value="SSR_resolvase"/>
</dbReference>
<accession>A0A1H8AW16</accession>
<sequence length="538" mass="63035">MKVAVYARVSTEQQASEGTSIDTQIEMCIHKAHALGLHQIEVYKENGASGEDIQRPEMDRLRQDVAAGKISHVICAHPDRLSRDLTDKLIVCREFERKNVELIFCDTEYRNTPEGQLFFNLQSAIAQYELSMIRKRTSRGRLKAVEKQNKIMPMRCAPFGYDLVDGKLVINEEEAKIVRKIYKWYVHDHLTLREIGNRLVQLGVMPKRKESKHWHQSSISRILTNQVYIGIYLYNRRKTKKLKGEKTKSGNPKKIYEYRDESEWVNAEVPAIIDKDLFELAQEQRRKNLTNTGNAKYNYLLKGIIRCGHCGRIWNGTTYTGRRNKQTGQREKYRCYRCPNKNPRKYGEGGQKCPAPTLRAESIEEYIWNLILQTVADRDTIVTQFEKSAESVNHQLKETMEVLKGKIKHKEKEREKVKIMFRREVISEEEMTRDLSVINKELKALRTEAEALQVQFSENVKNRHEEQVAQVMDYVEKLVHHEADLPFDKKRRIIQLLLDEIRLSFNEDQTQCEITCAGYLDTLIKHRNIDSSRQYQKI</sequence>
<dbReference type="InterPro" id="IPR011109">
    <property type="entry name" value="DNA_bind_recombinase_dom"/>
</dbReference>
<dbReference type="SMART" id="SM00857">
    <property type="entry name" value="Resolvase"/>
    <property type="match status" value="1"/>
</dbReference>
<dbReference type="GO" id="GO:0000150">
    <property type="term" value="F:DNA strand exchange activity"/>
    <property type="evidence" value="ECO:0007669"/>
    <property type="project" value="InterPro"/>
</dbReference>
<dbReference type="InterPro" id="IPR036162">
    <property type="entry name" value="Resolvase-like_N_sf"/>
</dbReference>
<keyword evidence="3" id="KW-0233">DNA recombination</keyword>
<evidence type="ECO:0000259" key="8">
    <source>
        <dbReference type="PROSITE" id="PS51737"/>
    </source>
</evidence>